<organism evidence="2 3">
    <name type="scientific">Tripterygium wilfordii</name>
    <name type="common">Thunder God vine</name>
    <dbReference type="NCBI Taxonomy" id="458696"/>
    <lineage>
        <taxon>Eukaryota</taxon>
        <taxon>Viridiplantae</taxon>
        <taxon>Streptophyta</taxon>
        <taxon>Embryophyta</taxon>
        <taxon>Tracheophyta</taxon>
        <taxon>Spermatophyta</taxon>
        <taxon>Magnoliopsida</taxon>
        <taxon>eudicotyledons</taxon>
        <taxon>Gunneridae</taxon>
        <taxon>Pentapetalae</taxon>
        <taxon>rosids</taxon>
        <taxon>fabids</taxon>
        <taxon>Celastrales</taxon>
        <taxon>Celastraceae</taxon>
        <taxon>Tripterygium</taxon>
    </lineage>
</organism>
<evidence type="ECO:0000313" key="3">
    <source>
        <dbReference type="Proteomes" id="UP000593562"/>
    </source>
</evidence>
<name>A0A7J7CA95_TRIWF</name>
<dbReference type="FunCoup" id="A0A7J7CA95">
    <property type="interactions" value="151"/>
</dbReference>
<evidence type="ECO:0000313" key="2">
    <source>
        <dbReference type="EMBL" id="KAF5731020.1"/>
    </source>
</evidence>
<dbReference type="InParanoid" id="A0A7J7CA95"/>
<dbReference type="EMBL" id="JAAARO010000019">
    <property type="protein sequence ID" value="KAF5731020.1"/>
    <property type="molecule type" value="Genomic_DNA"/>
</dbReference>
<keyword evidence="3" id="KW-1185">Reference proteome</keyword>
<dbReference type="PANTHER" id="PTHR38390:SF2">
    <property type="entry name" value="OS01G0103900 PROTEIN"/>
    <property type="match status" value="1"/>
</dbReference>
<gene>
    <name evidence="2" type="ORF">HS088_TW19G00623</name>
</gene>
<keyword evidence="1" id="KW-0732">Signal</keyword>
<sequence length="654" mass="72093">MVLLCFVLDLCSLPPPLLGDVKQSLLQLANYYAISSSSSRSSSLEDRIGLCYVFKCRISCSVELKIAYSPIGNFSLRNFHRAVNNLPSEAFLPEIDDSGALCCHDVKLSSVLSDQVLYSWGGKDVMRKVIVLSSCLPKHIDSAIKTSLAHAADKCVSVEFVLFEKRSGHLTDVQESINSFSRSISELDNCSLQMCLPDDKAFYSLVKRWLQDLKDDMEEPLQAQFIFKSNIVGSVNQITCNLYTSVNQIIDGFTPCQTCSCHGISLDEPVKNRAEAPSCPVTGHDLGKGEAIENSAKVGDKTILLMPSCQTLLRLQKVSSPIDFNIIEKTNLGSLSEGLFIGASYVVTPSSCHEMEATSDEIDEPELNSQIFQGLRSALHSMDQGLVCSSKCNMESMKEAAFHCYYILLPSSNGPMLLRRLAGSEEVLPVPDVGQLTTSSVTKEVENAIEDFLSKIETKDYNPVLHERGFHQKLNLLVKESLQFWSIIPPTDGANCELSPTQSEPSAVISQSNMAIEVAVQEENPQVNSTAKEDKTAASIAEEWEQLVVHEVPMIKSPVCITKSKLDHQSVMSPPDSNRQLDVKTSRILERLEVPKQLKAKVTSPTLTSNSISDTSAQAKKPLIPFQTIHASDKNLTSSQLIKPSFQRLKRKHV</sequence>
<dbReference type="PANTHER" id="PTHR38390">
    <property type="entry name" value="OS01G0103900 PROTEIN"/>
    <property type="match status" value="1"/>
</dbReference>
<protein>
    <submittedName>
        <fullName evidence="2">Uncharacterized protein</fullName>
    </submittedName>
</protein>
<reference evidence="2 3" key="1">
    <citation type="journal article" date="2020" name="Nat. Commun.">
        <title>Genome of Tripterygium wilfordii and identification of cytochrome P450 involved in triptolide biosynthesis.</title>
        <authorList>
            <person name="Tu L."/>
            <person name="Su P."/>
            <person name="Zhang Z."/>
            <person name="Gao L."/>
            <person name="Wang J."/>
            <person name="Hu T."/>
            <person name="Zhou J."/>
            <person name="Zhang Y."/>
            <person name="Zhao Y."/>
            <person name="Liu Y."/>
            <person name="Song Y."/>
            <person name="Tong Y."/>
            <person name="Lu Y."/>
            <person name="Yang J."/>
            <person name="Xu C."/>
            <person name="Jia M."/>
            <person name="Peters R.J."/>
            <person name="Huang L."/>
            <person name="Gao W."/>
        </authorList>
    </citation>
    <scope>NUCLEOTIDE SEQUENCE [LARGE SCALE GENOMIC DNA]</scope>
    <source>
        <strain evidence="3">cv. XIE 37</strain>
        <tissue evidence="2">Leaf</tissue>
    </source>
</reference>
<dbReference type="Proteomes" id="UP000593562">
    <property type="component" value="Unassembled WGS sequence"/>
</dbReference>
<feature type="signal peptide" evidence="1">
    <location>
        <begin position="1"/>
        <end position="19"/>
    </location>
</feature>
<evidence type="ECO:0000256" key="1">
    <source>
        <dbReference type="SAM" id="SignalP"/>
    </source>
</evidence>
<accession>A0A7J7CA95</accession>
<dbReference type="AlphaFoldDB" id="A0A7J7CA95"/>
<dbReference type="OrthoDB" id="1906673at2759"/>
<comment type="caution">
    <text evidence="2">The sequence shown here is derived from an EMBL/GenBank/DDBJ whole genome shotgun (WGS) entry which is preliminary data.</text>
</comment>
<feature type="chain" id="PRO_5029852948" evidence="1">
    <location>
        <begin position="20"/>
        <end position="654"/>
    </location>
</feature>
<proteinExistence type="predicted"/>